<comment type="caution">
    <text evidence="2">The sequence shown here is derived from an EMBL/GenBank/DDBJ whole genome shotgun (WGS) entry which is preliminary data.</text>
</comment>
<accession>A0AAD5UKV2</accession>
<dbReference type="AlphaFoldDB" id="A0AAD5UKV2"/>
<reference evidence="2" key="1">
    <citation type="submission" date="2020-05" db="EMBL/GenBank/DDBJ databases">
        <title>Phylogenomic resolution of chytrid fungi.</title>
        <authorList>
            <person name="Stajich J.E."/>
            <person name="Amses K."/>
            <person name="Simmons R."/>
            <person name="Seto K."/>
            <person name="Myers J."/>
            <person name="Bonds A."/>
            <person name="Quandt C.A."/>
            <person name="Barry K."/>
            <person name="Liu P."/>
            <person name="Grigoriev I."/>
            <person name="Longcore J.E."/>
            <person name="James T.Y."/>
        </authorList>
    </citation>
    <scope>NUCLEOTIDE SEQUENCE</scope>
    <source>
        <strain evidence="2">PLAUS21</strain>
    </source>
</reference>
<evidence type="ECO:0000256" key="1">
    <source>
        <dbReference type="SAM" id="MobiDB-lite"/>
    </source>
</evidence>
<protein>
    <submittedName>
        <fullName evidence="2">Uncharacterized protein</fullName>
    </submittedName>
</protein>
<name>A0AAD5UKV2_9FUNG</name>
<evidence type="ECO:0000313" key="2">
    <source>
        <dbReference type="EMBL" id="KAJ3259115.1"/>
    </source>
</evidence>
<sequence>MTTLTAGEECQLAAKTLSAFADPRQGAISSPFINSAMGIAIFKGDQGVAVVRLKTGAQDTVLLFMTEVSIFSLVGQKEFVFNQTHRFAPGPLYGSALNLDPSVDVYCYVRFNGGFTPSDLISQHMVGWSVQEDKERHAKWHGQNATWFDVLTNKISVDRSSVGNALYLVLNLAATGTTATGKNFASIDEWSYRSSMSLPRTTQTQRPAVVSSASLPRQSSNGNLQLNNYSNFDAQALYQMQLKQQEQQMLQMQQLQGYPMMQNYQYPRPNPQVMNYPQNPYPPLQNQQLPPNNQYYGQYYQN</sequence>
<feature type="compositionally biased region" description="Low complexity" evidence="1">
    <location>
        <begin position="284"/>
        <end position="302"/>
    </location>
</feature>
<dbReference type="EMBL" id="JADGKB010000021">
    <property type="protein sequence ID" value="KAJ3259115.1"/>
    <property type="molecule type" value="Genomic_DNA"/>
</dbReference>
<feature type="region of interest" description="Disordered" evidence="1">
    <location>
        <begin position="198"/>
        <end position="223"/>
    </location>
</feature>
<organism evidence="2 3">
    <name type="scientific">Boothiomyces macroporosus</name>
    <dbReference type="NCBI Taxonomy" id="261099"/>
    <lineage>
        <taxon>Eukaryota</taxon>
        <taxon>Fungi</taxon>
        <taxon>Fungi incertae sedis</taxon>
        <taxon>Chytridiomycota</taxon>
        <taxon>Chytridiomycota incertae sedis</taxon>
        <taxon>Chytridiomycetes</taxon>
        <taxon>Rhizophydiales</taxon>
        <taxon>Terramycetaceae</taxon>
        <taxon>Boothiomyces</taxon>
    </lineage>
</organism>
<evidence type="ECO:0000313" key="3">
    <source>
        <dbReference type="Proteomes" id="UP001210925"/>
    </source>
</evidence>
<gene>
    <name evidence="2" type="ORF">HK103_003002</name>
</gene>
<keyword evidence="3" id="KW-1185">Reference proteome</keyword>
<dbReference type="Proteomes" id="UP001210925">
    <property type="component" value="Unassembled WGS sequence"/>
</dbReference>
<proteinExistence type="predicted"/>
<feature type="region of interest" description="Disordered" evidence="1">
    <location>
        <begin position="262"/>
        <end position="302"/>
    </location>
</feature>